<organism evidence="1 2">
    <name type="scientific">Catharanthus roseus</name>
    <name type="common">Madagascar periwinkle</name>
    <name type="synonym">Vinca rosea</name>
    <dbReference type="NCBI Taxonomy" id="4058"/>
    <lineage>
        <taxon>Eukaryota</taxon>
        <taxon>Viridiplantae</taxon>
        <taxon>Streptophyta</taxon>
        <taxon>Embryophyta</taxon>
        <taxon>Tracheophyta</taxon>
        <taxon>Spermatophyta</taxon>
        <taxon>Magnoliopsida</taxon>
        <taxon>eudicotyledons</taxon>
        <taxon>Gunneridae</taxon>
        <taxon>Pentapetalae</taxon>
        <taxon>asterids</taxon>
        <taxon>lamiids</taxon>
        <taxon>Gentianales</taxon>
        <taxon>Apocynaceae</taxon>
        <taxon>Rauvolfioideae</taxon>
        <taxon>Vinceae</taxon>
        <taxon>Catharanthinae</taxon>
        <taxon>Catharanthus</taxon>
    </lineage>
</organism>
<proteinExistence type="predicted"/>
<gene>
    <name evidence="1" type="ORF">M9H77_04499</name>
</gene>
<reference evidence="2" key="1">
    <citation type="journal article" date="2023" name="Nat. Plants">
        <title>Single-cell RNA sequencing provides a high-resolution roadmap for understanding the multicellular compartmentation of specialized metabolism.</title>
        <authorList>
            <person name="Sun S."/>
            <person name="Shen X."/>
            <person name="Li Y."/>
            <person name="Li Y."/>
            <person name="Wang S."/>
            <person name="Li R."/>
            <person name="Zhang H."/>
            <person name="Shen G."/>
            <person name="Guo B."/>
            <person name="Wei J."/>
            <person name="Xu J."/>
            <person name="St-Pierre B."/>
            <person name="Chen S."/>
            <person name="Sun C."/>
        </authorList>
    </citation>
    <scope>NUCLEOTIDE SEQUENCE [LARGE SCALE GENOMIC DNA]</scope>
</reference>
<comment type="caution">
    <text evidence="1">The sequence shown here is derived from an EMBL/GenBank/DDBJ whole genome shotgun (WGS) entry which is preliminary data.</text>
</comment>
<protein>
    <submittedName>
        <fullName evidence="1">Uncharacterized protein</fullName>
    </submittedName>
</protein>
<evidence type="ECO:0000313" key="2">
    <source>
        <dbReference type="Proteomes" id="UP001060085"/>
    </source>
</evidence>
<evidence type="ECO:0000313" key="1">
    <source>
        <dbReference type="EMBL" id="KAI5683271.1"/>
    </source>
</evidence>
<name>A0ACC0CEA0_CATRO</name>
<keyword evidence="2" id="KW-1185">Reference proteome</keyword>
<dbReference type="Proteomes" id="UP001060085">
    <property type="component" value="Linkage Group LG01"/>
</dbReference>
<sequence length="138" mass="16129">MDIPQEKRVKLVACRLKGGASAWWERLLHRRQGEDYEQILFQQYQRCQQNQTSVQEYTADFMRLVERNDLRESEIRDRIGVQVIKSVTEAKNLAIKAELMIRDRGGSRIEGNRRTGEETSRSFADRNKAAQGWNQGTE</sequence>
<accession>A0ACC0CEA0</accession>
<dbReference type="EMBL" id="CM044701">
    <property type="protein sequence ID" value="KAI5683271.1"/>
    <property type="molecule type" value="Genomic_DNA"/>
</dbReference>